<dbReference type="InterPro" id="IPR040442">
    <property type="entry name" value="Pyrv_kinase-like_dom_sf"/>
</dbReference>
<dbReference type="GO" id="GO:0046872">
    <property type="term" value="F:metal ion binding"/>
    <property type="evidence" value="ECO:0007669"/>
    <property type="project" value="UniProtKB-KW"/>
</dbReference>
<proteinExistence type="inferred from homology"/>
<keyword evidence="3" id="KW-0456">Lyase</keyword>
<evidence type="ECO:0000259" key="4">
    <source>
        <dbReference type="Pfam" id="PF03328"/>
    </source>
</evidence>
<dbReference type="SUPFAM" id="SSF51621">
    <property type="entry name" value="Phosphoenolpyruvate/pyruvate domain"/>
    <property type="match status" value="1"/>
</dbReference>
<accession>A0A0B7MJE7</accession>
<keyword evidence="6" id="KW-1185">Reference proteome</keyword>
<evidence type="ECO:0000256" key="2">
    <source>
        <dbReference type="ARBA" id="ARBA00022723"/>
    </source>
</evidence>
<dbReference type="InterPro" id="IPR015813">
    <property type="entry name" value="Pyrv/PenolPyrv_kinase-like_dom"/>
</dbReference>
<feature type="domain" description="HpcH/HpaI aldolase/citrate lyase" evidence="4">
    <location>
        <begin position="17"/>
        <end position="232"/>
    </location>
</feature>
<protein>
    <submittedName>
        <fullName evidence="5">Putative aldolase</fullName>
    </submittedName>
</protein>
<reference evidence="6" key="1">
    <citation type="submission" date="2015-01" db="EMBL/GenBank/DDBJ databases">
        <authorList>
            <person name="Manzoor Shahid"/>
            <person name="Zubair Saima"/>
        </authorList>
    </citation>
    <scope>NUCLEOTIDE SEQUENCE [LARGE SCALE GENOMIC DNA]</scope>
    <source>
        <strain evidence="6">Sp3</strain>
    </source>
</reference>
<dbReference type="Gene3D" id="3.20.20.60">
    <property type="entry name" value="Phosphoenolpyruvate-binding domains"/>
    <property type="match status" value="1"/>
</dbReference>
<dbReference type="RefSeq" id="WP_084710861.1">
    <property type="nucleotide sequence ID" value="NZ_CDRZ01000026.1"/>
</dbReference>
<evidence type="ECO:0000256" key="1">
    <source>
        <dbReference type="ARBA" id="ARBA00005568"/>
    </source>
</evidence>
<dbReference type="Proteomes" id="UP000046155">
    <property type="component" value="Unassembled WGS sequence"/>
</dbReference>
<dbReference type="PANTHER" id="PTHR30502:SF0">
    <property type="entry name" value="PHOSPHOENOLPYRUVATE CARBOXYLASE FAMILY PROTEIN"/>
    <property type="match status" value="1"/>
</dbReference>
<dbReference type="InterPro" id="IPR005000">
    <property type="entry name" value="Aldolase/citrate-lyase_domain"/>
</dbReference>
<dbReference type="OrthoDB" id="86160at2"/>
<evidence type="ECO:0000256" key="3">
    <source>
        <dbReference type="ARBA" id="ARBA00023239"/>
    </source>
</evidence>
<dbReference type="EMBL" id="CDRZ01000026">
    <property type="protein sequence ID" value="CEO87737.1"/>
    <property type="molecule type" value="Genomic_DNA"/>
</dbReference>
<dbReference type="AlphaFoldDB" id="A0A0B7MJE7"/>
<comment type="similarity">
    <text evidence="1">Belongs to the HpcH/HpaI aldolase family.</text>
</comment>
<evidence type="ECO:0000313" key="6">
    <source>
        <dbReference type="Proteomes" id="UP000046155"/>
    </source>
</evidence>
<name>A0A0B7MJE7_9FIRM</name>
<dbReference type="Pfam" id="PF03328">
    <property type="entry name" value="HpcH_HpaI"/>
    <property type="match status" value="1"/>
</dbReference>
<dbReference type="InterPro" id="IPR050251">
    <property type="entry name" value="HpcH-HpaI_aldolase"/>
</dbReference>
<dbReference type="GO" id="GO:0016832">
    <property type="term" value="F:aldehyde-lyase activity"/>
    <property type="evidence" value="ECO:0007669"/>
    <property type="project" value="TreeGrafter"/>
</dbReference>
<gene>
    <name evidence="5" type="ORF">SSCH_1210001</name>
</gene>
<dbReference type="GO" id="GO:0005737">
    <property type="term" value="C:cytoplasm"/>
    <property type="evidence" value="ECO:0007669"/>
    <property type="project" value="TreeGrafter"/>
</dbReference>
<organism evidence="5 6">
    <name type="scientific">Syntrophaceticus schinkii</name>
    <dbReference type="NCBI Taxonomy" id="499207"/>
    <lineage>
        <taxon>Bacteria</taxon>
        <taxon>Bacillati</taxon>
        <taxon>Bacillota</taxon>
        <taxon>Clostridia</taxon>
        <taxon>Thermoanaerobacterales</taxon>
        <taxon>Thermoanaerobacterales Family III. Incertae Sedis</taxon>
        <taxon>Syntrophaceticus</taxon>
    </lineage>
</organism>
<dbReference type="PANTHER" id="PTHR30502">
    <property type="entry name" value="2-KETO-3-DEOXY-L-RHAMNONATE ALDOLASE"/>
    <property type="match status" value="1"/>
</dbReference>
<evidence type="ECO:0000313" key="5">
    <source>
        <dbReference type="EMBL" id="CEO87737.1"/>
    </source>
</evidence>
<sequence length="280" mass="30509">MSNPVKEKILTGKAALGCFVNFYSPTVVEMLGNAGYEFIVLDNEHGWFNPAEVENMIRAAEGVGLVPFVRVDYDNSAIQKVLDRGAKGIQVPMVNTKEDAERVVHRAKYPPVGQRGAAYSTRAAMYGKFGGKRYLDQQDDDVLITVHIETPEAVENFEEIVSVPGIDVVFIGPLDLAINMGYKDDGPKHPEVQKTINGLYEKAKAMNVPIGTIAGGAAVVPKVMDKGVLYVATVITSLLSATFAEVVNAKTGVDRLSPLTPNGRGERYFFLAFYDVNDAY</sequence>
<keyword evidence="2" id="KW-0479">Metal-binding</keyword>